<sequence>MIVSHKNNPELKGFNKRGLYRMIQFYETYASVEFVSPVVTQFEFQPQDIRKTILAQLSWTNNLIIFSRCKTEEDPMAQI</sequence>
<accession>A0A1I3U3T8</accession>
<protein>
    <submittedName>
        <fullName evidence="1">Uncharacterized protein</fullName>
    </submittedName>
</protein>
<gene>
    <name evidence="1" type="ORF">SAMN04487893_11570</name>
</gene>
<proteinExistence type="predicted"/>
<keyword evidence="2" id="KW-1185">Reference proteome</keyword>
<dbReference type="AlphaFoldDB" id="A0A1I3U3T8"/>
<evidence type="ECO:0000313" key="2">
    <source>
        <dbReference type="Proteomes" id="UP000243887"/>
    </source>
</evidence>
<dbReference type="OrthoDB" id="9801263at2"/>
<organism evidence="1 2">
    <name type="scientific">Myroides guanonis</name>
    <dbReference type="NCBI Taxonomy" id="1150112"/>
    <lineage>
        <taxon>Bacteria</taxon>
        <taxon>Pseudomonadati</taxon>
        <taxon>Bacteroidota</taxon>
        <taxon>Flavobacteriia</taxon>
        <taxon>Flavobacteriales</taxon>
        <taxon>Flavobacteriaceae</taxon>
        <taxon>Myroides</taxon>
    </lineage>
</organism>
<reference evidence="2" key="1">
    <citation type="submission" date="2016-10" db="EMBL/GenBank/DDBJ databases">
        <authorList>
            <person name="Varghese N."/>
            <person name="Submissions S."/>
        </authorList>
    </citation>
    <scope>NUCLEOTIDE SEQUENCE [LARGE SCALE GENOMIC DNA]</scope>
    <source>
        <strain evidence="2">DSM 26542</strain>
    </source>
</reference>
<name>A0A1I3U3T8_9FLAO</name>
<dbReference type="RefSeq" id="WP_090680630.1">
    <property type="nucleotide sequence ID" value="NZ_FORU01000015.1"/>
</dbReference>
<dbReference type="Proteomes" id="UP000243887">
    <property type="component" value="Unassembled WGS sequence"/>
</dbReference>
<evidence type="ECO:0000313" key="1">
    <source>
        <dbReference type="EMBL" id="SFJ76457.1"/>
    </source>
</evidence>
<dbReference type="STRING" id="1150112.SAMN04487893_11570"/>
<dbReference type="EMBL" id="FORU01000015">
    <property type="protein sequence ID" value="SFJ76457.1"/>
    <property type="molecule type" value="Genomic_DNA"/>
</dbReference>